<dbReference type="AlphaFoldDB" id="A0A136IYV0"/>
<name>A0A136IYV0_9PEZI</name>
<gene>
    <name evidence="1" type="ORF">Micbo1qcDRAFT_176647</name>
</gene>
<dbReference type="InParanoid" id="A0A136IYV0"/>
<organism evidence="1 2">
    <name type="scientific">Microdochium bolleyi</name>
    <dbReference type="NCBI Taxonomy" id="196109"/>
    <lineage>
        <taxon>Eukaryota</taxon>
        <taxon>Fungi</taxon>
        <taxon>Dikarya</taxon>
        <taxon>Ascomycota</taxon>
        <taxon>Pezizomycotina</taxon>
        <taxon>Sordariomycetes</taxon>
        <taxon>Xylariomycetidae</taxon>
        <taxon>Xylariales</taxon>
        <taxon>Microdochiaceae</taxon>
        <taxon>Microdochium</taxon>
    </lineage>
</organism>
<dbReference type="Proteomes" id="UP000070501">
    <property type="component" value="Unassembled WGS sequence"/>
</dbReference>
<dbReference type="EMBL" id="KQ964253">
    <property type="protein sequence ID" value="KXJ90091.1"/>
    <property type="molecule type" value="Genomic_DNA"/>
</dbReference>
<proteinExistence type="predicted"/>
<keyword evidence="2" id="KW-1185">Reference proteome</keyword>
<accession>A0A136IYV0</accession>
<evidence type="ECO:0000313" key="2">
    <source>
        <dbReference type="Proteomes" id="UP000070501"/>
    </source>
</evidence>
<protein>
    <submittedName>
        <fullName evidence="1">Uncharacterized protein</fullName>
    </submittedName>
</protein>
<sequence>MVLEWWRCAKDLLRLCLPGDVHLRLVKEIELFVPRMPSKLSRAWRYLEWCRNAGRHVPFFGVELARCLGLGRVEPLEDFLALNGREFFLDEAVTFKLQGHPLDYRGQMRRSRPLSLPTSPLPLLHFMHEYRQFCFDTTSGMRSKTIMRIMFPKCPTTPASSSTQWFRRRLPSDAYHDFWIRTVARRVWYRAAEPRGFDLLAQKRCREEQRAKDNFTGESVWASSGRNNSKTRLVASIDGNTTTDTQARLVREDVLDFFNQVKPNLEIMAYVVRVSCRRHQLPLMVAKGTLADKGIGACLPKTCRVFDPHTSKFEIVSVKVIASALETTSSDIVHQIYGGIPAHIQYRKAQENMDKLVRSPPDSIGYTMENNDAIDIAREFRDIWRNNGCPLRDLFAPIYNYQPLWQFSSRSLKPSGGCMVFTNEGAKKDIGGQFHFALRSPDKTWLIATAEAGMDSWIATADVQKADLELVEKMSIAQQEGYDELPSTGIRALSIPRDHDCCGNCLSVVKRETLTRNPSEVLLCVRIRDDADLHGIQLTIEASRKKRDDGLAELVDLFPADNKRAYRDVFQGKKPFEPRLAGFGHRVIGRHDDMSLDATWPWLLAGNRPNPTKHCPHNLSPTSYSLNAAKHINFPGMLQEVGSYNRGLPEEPINLPPGKVEAVKNSQRELIKVSTAMVQGRTRAELIRKWAVEHGMSQRDFDLLFEEWLSGRPRLGPHPYLHHKSSKHSRKLPKGIPLFVEDTDVLELVDMIEHEFDVQLQRGDDGRP</sequence>
<reference evidence="2" key="1">
    <citation type="submission" date="2016-02" db="EMBL/GenBank/DDBJ databases">
        <title>Draft genome sequence of Microdochium bolleyi, a fungal endophyte of beachgrass.</title>
        <authorList>
            <consortium name="DOE Joint Genome Institute"/>
            <person name="David A.S."/>
            <person name="May G."/>
            <person name="Haridas S."/>
            <person name="Lim J."/>
            <person name="Wang M."/>
            <person name="Labutti K."/>
            <person name="Lipzen A."/>
            <person name="Barry K."/>
            <person name="Grigoriev I.V."/>
        </authorList>
    </citation>
    <scope>NUCLEOTIDE SEQUENCE [LARGE SCALE GENOMIC DNA]</scope>
    <source>
        <strain evidence="2">J235TASD1</strain>
    </source>
</reference>
<evidence type="ECO:0000313" key="1">
    <source>
        <dbReference type="EMBL" id="KXJ90091.1"/>
    </source>
</evidence>